<evidence type="ECO:0000259" key="5">
    <source>
        <dbReference type="Pfam" id="PF00296"/>
    </source>
</evidence>
<dbReference type="Pfam" id="PF00296">
    <property type="entry name" value="Bac_luciferase"/>
    <property type="match status" value="1"/>
</dbReference>
<keyword evidence="1" id="KW-0285">Flavoprotein</keyword>
<keyword evidence="2" id="KW-0288">FMN</keyword>
<feature type="domain" description="Luciferase-like" evidence="5">
    <location>
        <begin position="1"/>
        <end position="295"/>
    </location>
</feature>
<dbReference type="InterPro" id="IPR050172">
    <property type="entry name" value="SsuD_RutA_monooxygenase"/>
</dbReference>
<evidence type="ECO:0000256" key="4">
    <source>
        <dbReference type="ARBA" id="ARBA00023033"/>
    </source>
</evidence>
<dbReference type="AlphaFoldDB" id="A0A1H8UI64"/>
<dbReference type="InterPro" id="IPR011251">
    <property type="entry name" value="Luciferase-like_dom"/>
</dbReference>
<dbReference type="GO" id="GO:0008726">
    <property type="term" value="F:alkanesulfonate monooxygenase activity"/>
    <property type="evidence" value="ECO:0007669"/>
    <property type="project" value="TreeGrafter"/>
</dbReference>
<proteinExistence type="predicted"/>
<dbReference type="InterPro" id="IPR036661">
    <property type="entry name" value="Luciferase-like_sf"/>
</dbReference>
<dbReference type="EMBL" id="FODV01000011">
    <property type="protein sequence ID" value="SEP02727.1"/>
    <property type="molecule type" value="Genomic_DNA"/>
</dbReference>
<evidence type="ECO:0000256" key="2">
    <source>
        <dbReference type="ARBA" id="ARBA00022643"/>
    </source>
</evidence>
<dbReference type="OrthoDB" id="7684at2157"/>
<dbReference type="Gene3D" id="3.20.20.30">
    <property type="entry name" value="Luciferase-like domain"/>
    <property type="match status" value="1"/>
</dbReference>
<name>A0A1H8UI64_9EURY</name>
<evidence type="ECO:0000313" key="6">
    <source>
        <dbReference type="EMBL" id="SEP02727.1"/>
    </source>
</evidence>
<keyword evidence="7" id="KW-1185">Reference proteome</keyword>
<dbReference type="RefSeq" id="WP_089826196.1">
    <property type="nucleotide sequence ID" value="NZ_FODV01000011.1"/>
</dbReference>
<gene>
    <name evidence="6" type="ORF">SAMN04487948_11140</name>
</gene>
<dbReference type="PANTHER" id="PTHR42847">
    <property type="entry name" value="ALKANESULFONATE MONOOXYGENASE"/>
    <property type="match status" value="1"/>
</dbReference>
<reference evidence="7" key="1">
    <citation type="submission" date="2016-10" db="EMBL/GenBank/DDBJ databases">
        <authorList>
            <person name="Varghese N."/>
            <person name="Submissions S."/>
        </authorList>
    </citation>
    <scope>NUCLEOTIDE SEQUENCE [LARGE SCALE GENOMIC DNA]</scope>
    <source>
        <strain evidence="7">CGMCC 1.10121</strain>
    </source>
</reference>
<dbReference type="SUPFAM" id="SSF51679">
    <property type="entry name" value="Bacterial luciferase-like"/>
    <property type="match status" value="1"/>
</dbReference>
<accession>A0A1H8UI64</accession>
<organism evidence="6 7">
    <name type="scientific">Halogranum amylolyticum</name>
    <dbReference type="NCBI Taxonomy" id="660520"/>
    <lineage>
        <taxon>Archaea</taxon>
        <taxon>Methanobacteriati</taxon>
        <taxon>Methanobacteriota</taxon>
        <taxon>Stenosarchaea group</taxon>
        <taxon>Halobacteria</taxon>
        <taxon>Halobacteriales</taxon>
        <taxon>Haloferacaceae</taxon>
    </lineage>
</organism>
<dbReference type="GO" id="GO:0046306">
    <property type="term" value="P:alkanesulfonate catabolic process"/>
    <property type="evidence" value="ECO:0007669"/>
    <property type="project" value="TreeGrafter"/>
</dbReference>
<keyword evidence="4 6" id="KW-0503">Monooxygenase</keyword>
<evidence type="ECO:0000313" key="7">
    <source>
        <dbReference type="Proteomes" id="UP000199126"/>
    </source>
</evidence>
<protein>
    <submittedName>
        <fullName evidence="6">Flavin-dependent oxidoreductase, luciferase family (Includes alkanesulfonate monooxygenase SsuD and methylene tetrahydromethanopterin reductase)</fullName>
    </submittedName>
</protein>
<evidence type="ECO:0000256" key="1">
    <source>
        <dbReference type="ARBA" id="ARBA00022630"/>
    </source>
</evidence>
<dbReference type="Proteomes" id="UP000199126">
    <property type="component" value="Unassembled WGS sequence"/>
</dbReference>
<keyword evidence="3" id="KW-0560">Oxidoreductase</keyword>
<evidence type="ECO:0000256" key="3">
    <source>
        <dbReference type="ARBA" id="ARBA00023002"/>
    </source>
</evidence>
<sequence>MKFGVFLNQYHTEDRVFDETHLIEQAELMESVGFDSATVGERHVHDEGFVEPVTALAAIAARTDSLELGTAAMLPALYEPLNLAEQFTTIDRLSDGRAAFGAALGYRERELQAFGVDMDERVGRFLESISLLRRFFDGERVSHEGDFWEYEDAFVTPPPKSDVPIWIGGHADIAIKRAAYRGDAWIASASSTTEDLEHQIEFYEDSLDEFEMDRSKNDVILMRDCFVADSTEEARAAIEPYLLNLYEIYARYGQTYMDEHNVEVDWTELDEKFIIGSPEECIDEIRNYEDLGVDHILVRVQFPGQPQEPTMKCLERFGEEVIPAFR</sequence>
<dbReference type="PANTHER" id="PTHR42847:SF4">
    <property type="entry name" value="ALKANESULFONATE MONOOXYGENASE-RELATED"/>
    <property type="match status" value="1"/>
</dbReference>